<proteinExistence type="predicted"/>
<protein>
    <submittedName>
        <fullName evidence="1">Uncharacterized protein</fullName>
    </submittedName>
</protein>
<dbReference type="SUPFAM" id="SSF53448">
    <property type="entry name" value="Nucleotide-diphospho-sugar transferases"/>
    <property type="match status" value="1"/>
</dbReference>
<name>X1HNT8_9ZZZZ</name>
<dbReference type="AlphaFoldDB" id="X1HNT8"/>
<reference evidence="1" key="1">
    <citation type="journal article" date="2014" name="Front. Microbiol.">
        <title>High frequency of phylogenetically diverse reductive dehalogenase-homologous genes in deep subseafloor sedimentary metagenomes.</title>
        <authorList>
            <person name="Kawai M."/>
            <person name="Futagami T."/>
            <person name="Toyoda A."/>
            <person name="Takaki Y."/>
            <person name="Nishi S."/>
            <person name="Hori S."/>
            <person name="Arai W."/>
            <person name="Tsubouchi T."/>
            <person name="Morono Y."/>
            <person name="Uchiyama I."/>
            <person name="Ito T."/>
            <person name="Fujiyama A."/>
            <person name="Inagaki F."/>
            <person name="Takami H."/>
        </authorList>
    </citation>
    <scope>NUCLEOTIDE SEQUENCE</scope>
    <source>
        <strain evidence="1">Expedition CK06-06</strain>
    </source>
</reference>
<feature type="non-terminal residue" evidence="1">
    <location>
        <position position="1"/>
    </location>
</feature>
<gene>
    <name evidence="1" type="ORF">S03H2_34409</name>
</gene>
<accession>X1HNT8</accession>
<evidence type="ECO:0000313" key="1">
    <source>
        <dbReference type="EMBL" id="GAH55484.1"/>
    </source>
</evidence>
<dbReference type="InterPro" id="IPR029044">
    <property type="entry name" value="Nucleotide-diphossugar_trans"/>
</dbReference>
<sequence length="75" mass="8846">ANRCEKEDYITLYIPEKIIGRGFWIKVRDLERSFYNATYIDCVRFIKKGAFDKVGGFDETLTGPEDWDFDRRVTG</sequence>
<dbReference type="EMBL" id="BARU01020994">
    <property type="protein sequence ID" value="GAH55484.1"/>
    <property type="molecule type" value="Genomic_DNA"/>
</dbReference>
<dbReference type="Gene3D" id="3.90.550.10">
    <property type="entry name" value="Spore Coat Polysaccharide Biosynthesis Protein SpsA, Chain A"/>
    <property type="match status" value="1"/>
</dbReference>
<comment type="caution">
    <text evidence="1">The sequence shown here is derived from an EMBL/GenBank/DDBJ whole genome shotgun (WGS) entry which is preliminary data.</text>
</comment>
<organism evidence="1">
    <name type="scientific">marine sediment metagenome</name>
    <dbReference type="NCBI Taxonomy" id="412755"/>
    <lineage>
        <taxon>unclassified sequences</taxon>
        <taxon>metagenomes</taxon>
        <taxon>ecological metagenomes</taxon>
    </lineage>
</organism>